<reference evidence="3" key="1">
    <citation type="journal article" date="2019" name="Int. J. Syst. Evol. Microbiol.">
        <title>The Global Catalogue of Microorganisms (GCM) 10K type strain sequencing project: providing services to taxonomists for standard genome sequencing and annotation.</title>
        <authorList>
            <consortium name="The Broad Institute Genomics Platform"/>
            <consortium name="The Broad Institute Genome Sequencing Center for Infectious Disease"/>
            <person name="Wu L."/>
            <person name="Ma J."/>
        </authorList>
    </citation>
    <scope>NUCLEOTIDE SEQUENCE [LARGE SCALE GENOMIC DNA]</scope>
    <source>
        <strain evidence="3">NBRC 102407</strain>
    </source>
</reference>
<dbReference type="InterPro" id="IPR051043">
    <property type="entry name" value="Sulfatase_Mod_Factor_Kinase"/>
</dbReference>
<evidence type="ECO:0000313" key="3">
    <source>
        <dbReference type="Proteomes" id="UP001157167"/>
    </source>
</evidence>
<dbReference type="Proteomes" id="UP001157167">
    <property type="component" value="Unassembled WGS sequence"/>
</dbReference>
<dbReference type="PANTHER" id="PTHR23150">
    <property type="entry name" value="SULFATASE MODIFYING FACTOR 1, 2"/>
    <property type="match status" value="1"/>
</dbReference>
<proteinExistence type="predicted"/>
<dbReference type="InterPro" id="IPR016187">
    <property type="entry name" value="CTDL_fold"/>
</dbReference>
<dbReference type="Gene3D" id="3.40.50.300">
    <property type="entry name" value="P-loop containing nucleotide triphosphate hydrolases"/>
    <property type="match status" value="1"/>
</dbReference>
<name>A0ABQ6FFX1_9RHOO</name>
<dbReference type="EMBL" id="BSPX01000050">
    <property type="protein sequence ID" value="GLT23517.1"/>
    <property type="molecule type" value="Genomic_DNA"/>
</dbReference>
<feature type="domain" description="NACHT" evidence="1">
    <location>
        <begin position="255"/>
        <end position="412"/>
    </location>
</feature>
<dbReference type="Gene3D" id="3.90.1580.10">
    <property type="entry name" value="paralog of FGE (formylglycine-generating enzyme)"/>
    <property type="match status" value="1"/>
</dbReference>
<gene>
    <name evidence="2" type="ORF">GCM10007933_29840</name>
</gene>
<sequence>MPTDLQTIRIFLASSAELKPDREAFEQFINRRNKEWSPRGVFLHLDIWEDLSAAMSPTRSQDEYNREIDRCDIFVVLFWTKVGRYTAEEFDRAHGRFKGDGGSAGAPTIFTYFKTTPARPSREETQSLWAFQDRLAELKHFPAEYDTADKLQLEFGLELDRLVSAGVIRLDRGSEVTDADRQHREHLAIRETYLDWLRRECDSVELLGLDLKESRNVGLGHVYVPAVTNADVKGNRKGVNLRKGPFLLLDNLGRSPLYVPGAAGSGKSTFCRWLALVVAEGRVPAHRQIAVDEEDFTETLPDTLVERLPLLVRLRDWASHGEFLAGGGRWTRAQLEASLAGWLDETRPGDLTGDAFAAELKAGRCLLILDGVDEVPESRGDDLPRRNLLTGLADALPAWRKAGNWLIVTSRPYGLDAEDQRRLGLPLAELAELPYPLMRLFVRRWFDAVDPANAVGKSDGLLMHLAQRDDLAEMRSNPMLLTALCVKYDEGRRLPQDFYALYDAVVRQVLYKRFNTENERDQARNRLSAIALGMHRGEAGAPRTTPEAEVTVEEVDRLLADLARHDWASESGAEEASAKRELLLSDSGLLLPRDNRRAAFYHLSFQEFLAAERLRKLPDTPESILATYAGSPAWRRTLRFLFCAIAERASPEKAIGAWRSLLPSFEPAALDANPAPALVLADGLEVAHAKGWRIDDFKAPLRVACEHAMHHLSPEPRAELWLTLGRLGLDDRPGVGLHPDGLPDIVWDVCEAGYFLYGEGCETRTLDTPFRIARYPVTHRQFQAFVDAGGYGQDEWWMGLAARPKAIPAGWSEPNAPRERVSWYEATAFCRWLDAQFKRAGMLPVGWRVSLPTEEQWERAARGTDGREYPWEGDYRSGHANINETSDNIGPSNLGRTSPVGLYPDGKAPSGTYDMAGGICEWCRNAYEKPELLADSGDLPRVMRGGSWAFNTQFCRTAFRSGVNPDGCDTVLGFRVCCTPTDL</sequence>
<organism evidence="2 3">
    <name type="scientific">Zoogloea oryzae</name>
    <dbReference type="NCBI Taxonomy" id="310767"/>
    <lineage>
        <taxon>Bacteria</taxon>
        <taxon>Pseudomonadati</taxon>
        <taxon>Pseudomonadota</taxon>
        <taxon>Betaproteobacteria</taxon>
        <taxon>Rhodocyclales</taxon>
        <taxon>Zoogloeaceae</taxon>
        <taxon>Zoogloea</taxon>
    </lineage>
</organism>
<protein>
    <recommendedName>
        <fullName evidence="1">NACHT domain-containing protein</fullName>
    </recommendedName>
</protein>
<dbReference type="Pfam" id="PF03781">
    <property type="entry name" value="FGE-sulfatase"/>
    <property type="match status" value="1"/>
</dbReference>
<dbReference type="PANTHER" id="PTHR23150:SF19">
    <property type="entry name" value="FORMYLGLYCINE-GENERATING ENZYME"/>
    <property type="match status" value="1"/>
</dbReference>
<accession>A0ABQ6FFX1</accession>
<dbReference type="PROSITE" id="PS50837">
    <property type="entry name" value="NACHT"/>
    <property type="match status" value="1"/>
</dbReference>
<dbReference type="InterPro" id="IPR042095">
    <property type="entry name" value="SUMF_sf"/>
</dbReference>
<dbReference type="SUPFAM" id="SSF56436">
    <property type="entry name" value="C-type lectin-like"/>
    <property type="match status" value="1"/>
</dbReference>
<keyword evidence="3" id="KW-1185">Reference proteome</keyword>
<dbReference type="RefSeq" id="WP_284188719.1">
    <property type="nucleotide sequence ID" value="NZ_BSPX01000050.1"/>
</dbReference>
<evidence type="ECO:0000259" key="1">
    <source>
        <dbReference type="PROSITE" id="PS50837"/>
    </source>
</evidence>
<dbReference type="InterPro" id="IPR027417">
    <property type="entry name" value="P-loop_NTPase"/>
</dbReference>
<dbReference type="InterPro" id="IPR007111">
    <property type="entry name" value="NACHT_NTPase"/>
</dbReference>
<comment type="caution">
    <text evidence="2">The sequence shown here is derived from an EMBL/GenBank/DDBJ whole genome shotgun (WGS) entry which is preliminary data.</text>
</comment>
<evidence type="ECO:0000313" key="2">
    <source>
        <dbReference type="EMBL" id="GLT23517.1"/>
    </source>
</evidence>
<dbReference type="SUPFAM" id="SSF52540">
    <property type="entry name" value="P-loop containing nucleoside triphosphate hydrolases"/>
    <property type="match status" value="1"/>
</dbReference>
<dbReference type="InterPro" id="IPR005532">
    <property type="entry name" value="SUMF_dom"/>
</dbReference>